<evidence type="ECO:0000256" key="2">
    <source>
        <dbReference type="ARBA" id="ARBA00022692"/>
    </source>
</evidence>
<keyword evidence="3 5" id="KW-1133">Transmembrane helix</keyword>
<feature type="signal peptide" evidence="6">
    <location>
        <begin position="1"/>
        <end position="18"/>
    </location>
</feature>
<keyword evidence="4 5" id="KW-0472">Membrane</keyword>
<dbReference type="Pfam" id="PF01490">
    <property type="entry name" value="Aa_trans"/>
    <property type="match status" value="1"/>
</dbReference>
<evidence type="ECO:0000256" key="1">
    <source>
        <dbReference type="ARBA" id="ARBA00004370"/>
    </source>
</evidence>
<dbReference type="GO" id="GO:0016020">
    <property type="term" value="C:membrane"/>
    <property type="evidence" value="ECO:0007669"/>
    <property type="project" value="UniProtKB-SubCell"/>
</dbReference>
<sequence>LGMIFIGVDLLRLLLLHATDEYLRPILSVQETDEMQSIMEILCEVRSKRARRGSDIADNSSNNSSTAMFSSLNSASVVYFVFMADNLEDFFRENVGIVLPKSVWMVFICILVLGFCSIRKLSKLGPFATAANVIYLGAVAIVVYFFSSNLKSTDELTK</sequence>
<reference evidence="9" key="1">
    <citation type="submission" date="2016-11" db="UniProtKB">
        <authorList>
            <consortium name="WormBaseParasite"/>
        </authorList>
    </citation>
    <scope>IDENTIFICATION</scope>
</reference>
<feature type="transmembrane region" description="Helical" evidence="5">
    <location>
        <begin position="96"/>
        <end position="115"/>
    </location>
</feature>
<dbReference type="InterPro" id="IPR013057">
    <property type="entry name" value="AA_transpt_TM"/>
</dbReference>
<evidence type="ECO:0000256" key="3">
    <source>
        <dbReference type="ARBA" id="ARBA00022989"/>
    </source>
</evidence>
<keyword evidence="2 5" id="KW-0812">Transmembrane</keyword>
<evidence type="ECO:0000256" key="4">
    <source>
        <dbReference type="ARBA" id="ARBA00023136"/>
    </source>
</evidence>
<evidence type="ECO:0000256" key="5">
    <source>
        <dbReference type="SAM" id="Phobius"/>
    </source>
</evidence>
<protein>
    <submittedName>
        <fullName evidence="9">Aa_trans domain-containing protein</fullName>
    </submittedName>
</protein>
<dbReference type="WBParaSite" id="BXY_1462800.1">
    <property type="protein sequence ID" value="BXY_1462800.1"/>
    <property type="gene ID" value="BXY_1462800"/>
</dbReference>
<dbReference type="AlphaFoldDB" id="A0A1I7SNI8"/>
<evidence type="ECO:0000313" key="9">
    <source>
        <dbReference type="WBParaSite" id="BXY_1462800.1"/>
    </source>
</evidence>
<comment type="subcellular location">
    <subcellularLocation>
        <location evidence="1">Membrane</location>
    </subcellularLocation>
</comment>
<feature type="chain" id="PRO_5009306407" evidence="6">
    <location>
        <begin position="19"/>
        <end position="158"/>
    </location>
</feature>
<evidence type="ECO:0000259" key="7">
    <source>
        <dbReference type="Pfam" id="PF01490"/>
    </source>
</evidence>
<evidence type="ECO:0000256" key="6">
    <source>
        <dbReference type="SAM" id="SignalP"/>
    </source>
</evidence>
<name>A0A1I7SNI8_BURXY</name>
<feature type="domain" description="Amino acid transporter transmembrane" evidence="7">
    <location>
        <begin position="71"/>
        <end position="154"/>
    </location>
</feature>
<feature type="transmembrane region" description="Helical" evidence="5">
    <location>
        <begin position="127"/>
        <end position="146"/>
    </location>
</feature>
<accession>A0A1I7SNI8</accession>
<proteinExistence type="predicted"/>
<organism evidence="8 9">
    <name type="scientific">Bursaphelenchus xylophilus</name>
    <name type="common">Pinewood nematode worm</name>
    <name type="synonym">Aphelenchoides xylophilus</name>
    <dbReference type="NCBI Taxonomy" id="6326"/>
    <lineage>
        <taxon>Eukaryota</taxon>
        <taxon>Metazoa</taxon>
        <taxon>Ecdysozoa</taxon>
        <taxon>Nematoda</taxon>
        <taxon>Chromadorea</taxon>
        <taxon>Rhabditida</taxon>
        <taxon>Tylenchina</taxon>
        <taxon>Tylenchomorpha</taxon>
        <taxon>Aphelenchoidea</taxon>
        <taxon>Aphelenchoididae</taxon>
        <taxon>Bursaphelenchus</taxon>
    </lineage>
</organism>
<evidence type="ECO:0000313" key="8">
    <source>
        <dbReference type="Proteomes" id="UP000095284"/>
    </source>
</evidence>
<keyword evidence="6" id="KW-0732">Signal</keyword>
<dbReference type="Proteomes" id="UP000095284">
    <property type="component" value="Unplaced"/>
</dbReference>